<feature type="compositionally biased region" description="Polar residues" evidence="1">
    <location>
        <begin position="33"/>
        <end position="44"/>
    </location>
</feature>
<dbReference type="EMBL" id="JH795863">
    <property type="protein sequence ID" value="EJU01910.1"/>
    <property type="molecule type" value="Genomic_DNA"/>
</dbReference>
<proteinExistence type="predicted"/>
<gene>
    <name evidence="2" type="ORF">DACRYDRAFT_107644</name>
</gene>
<accession>M5G160</accession>
<feature type="region of interest" description="Disordered" evidence="1">
    <location>
        <begin position="74"/>
        <end position="102"/>
    </location>
</feature>
<dbReference type="Proteomes" id="UP000030653">
    <property type="component" value="Unassembled WGS sequence"/>
</dbReference>
<feature type="region of interest" description="Disordered" evidence="1">
    <location>
        <begin position="1"/>
        <end position="59"/>
    </location>
</feature>
<protein>
    <submittedName>
        <fullName evidence="2">Uncharacterized protein</fullName>
    </submittedName>
</protein>
<dbReference type="AlphaFoldDB" id="M5G160"/>
<reference evidence="2 3" key="1">
    <citation type="journal article" date="2012" name="Science">
        <title>The Paleozoic origin of enzymatic lignin decomposition reconstructed from 31 fungal genomes.</title>
        <authorList>
            <person name="Floudas D."/>
            <person name="Binder M."/>
            <person name="Riley R."/>
            <person name="Barry K."/>
            <person name="Blanchette R.A."/>
            <person name="Henrissat B."/>
            <person name="Martinez A.T."/>
            <person name="Otillar R."/>
            <person name="Spatafora J.W."/>
            <person name="Yadav J.S."/>
            <person name="Aerts A."/>
            <person name="Benoit I."/>
            <person name="Boyd A."/>
            <person name="Carlson A."/>
            <person name="Copeland A."/>
            <person name="Coutinho P.M."/>
            <person name="de Vries R.P."/>
            <person name="Ferreira P."/>
            <person name="Findley K."/>
            <person name="Foster B."/>
            <person name="Gaskell J."/>
            <person name="Glotzer D."/>
            <person name="Gorecki P."/>
            <person name="Heitman J."/>
            <person name="Hesse C."/>
            <person name="Hori C."/>
            <person name="Igarashi K."/>
            <person name="Jurgens J.A."/>
            <person name="Kallen N."/>
            <person name="Kersten P."/>
            <person name="Kohler A."/>
            <person name="Kuees U."/>
            <person name="Kumar T.K.A."/>
            <person name="Kuo A."/>
            <person name="LaButti K."/>
            <person name="Larrondo L.F."/>
            <person name="Lindquist E."/>
            <person name="Ling A."/>
            <person name="Lombard V."/>
            <person name="Lucas S."/>
            <person name="Lundell T."/>
            <person name="Martin R."/>
            <person name="McLaughlin D.J."/>
            <person name="Morgenstern I."/>
            <person name="Morin E."/>
            <person name="Murat C."/>
            <person name="Nagy L.G."/>
            <person name="Nolan M."/>
            <person name="Ohm R.A."/>
            <person name="Patyshakuliyeva A."/>
            <person name="Rokas A."/>
            <person name="Ruiz-Duenas F.J."/>
            <person name="Sabat G."/>
            <person name="Salamov A."/>
            <person name="Samejima M."/>
            <person name="Schmutz J."/>
            <person name="Slot J.C."/>
            <person name="St John F."/>
            <person name="Stenlid J."/>
            <person name="Sun H."/>
            <person name="Sun S."/>
            <person name="Syed K."/>
            <person name="Tsang A."/>
            <person name="Wiebenga A."/>
            <person name="Young D."/>
            <person name="Pisabarro A."/>
            <person name="Eastwood D.C."/>
            <person name="Martin F."/>
            <person name="Cullen D."/>
            <person name="Grigoriev I.V."/>
            <person name="Hibbett D.S."/>
        </authorList>
    </citation>
    <scope>NUCLEOTIDE SEQUENCE [LARGE SCALE GENOMIC DNA]</scope>
    <source>
        <strain evidence="2 3">DJM-731 SS1</strain>
    </source>
</reference>
<dbReference type="RefSeq" id="XP_040628807.1">
    <property type="nucleotide sequence ID" value="XM_040768510.1"/>
</dbReference>
<keyword evidence="3" id="KW-1185">Reference proteome</keyword>
<dbReference type="GeneID" id="63683572"/>
<evidence type="ECO:0000313" key="2">
    <source>
        <dbReference type="EMBL" id="EJU01910.1"/>
    </source>
</evidence>
<name>M5G160_DACPD</name>
<feature type="compositionally biased region" description="Low complexity" evidence="1">
    <location>
        <begin position="1"/>
        <end position="20"/>
    </location>
</feature>
<sequence length="102" mass="10973">MSSTSSSSLPSLDASSTRSSGIATRTAKKLSRSTKPSWPSSQLNAAASHAAAERKRSNSVSVALPYYSTTYKQEEGHDSLYPNDRSRSFPVSRSDMKAIRGT</sequence>
<dbReference type="HOGENOM" id="CLU_2277379_0_0_1"/>
<evidence type="ECO:0000256" key="1">
    <source>
        <dbReference type="SAM" id="MobiDB-lite"/>
    </source>
</evidence>
<organism evidence="2 3">
    <name type="scientific">Dacryopinax primogenitus (strain DJM 731)</name>
    <name type="common">Brown rot fungus</name>
    <dbReference type="NCBI Taxonomy" id="1858805"/>
    <lineage>
        <taxon>Eukaryota</taxon>
        <taxon>Fungi</taxon>
        <taxon>Dikarya</taxon>
        <taxon>Basidiomycota</taxon>
        <taxon>Agaricomycotina</taxon>
        <taxon>Dacrymycetes</taxon>
        <taxon>Dacrymycetales</taxon>
        <taxon>Dacrymycetaceae</taxon>
        <taxon>Dacryopinax</taxon>
    </lineage>
</organism>
<evidence type="ECO:0000313" key="3">
    <source>
        <dbReference type="Proteomes" id="UP000030653"/>
    </source>
</evidence>
<dbReference type="OrthoDB" id="2017893at2759"/>